<evidence type="ECO:0000313" key="10">
    <source>
        <dbReference type="Proteomes" id="UP000199071"/>
    </source>
</evidence>
<dbReference type="SUPFAM" id="SSF55729">
    <property type="entry name" value="Acyl-CoA N-acyltransferases (Nat)"/>
    <property type="match status" value="1"/>
</dbReference>
<evidence type="ECO:0000256" key="3">
    <source>
        <dbReference type="ARBA" id="ARBA00022679"/>
    </source>
</evidence>
<evidence type="ECO:0000256" key="5">
    <source>
        <dbReference type="ARBA" id="ARBA00022929"/>
    </source>
</evidence>
<proteinExistence type="inferred from homology"/>
<name>A0A1G6AB16_9HYPH</name>
<dbReference type="GO" id="GO:0007165">
    <property type="term" value="P:signal transduction"/>
    <property type="evidence" value="ECO:0007669"/>
    <property type="project" value="TreeGrafter"/>
</dbReference>
<evidence type="ECO:0000313" key="9">
    <source>
        <dbReference type="EMBL" id="SDB05624.1"/>
    </source>
</evidence>
<keyword evidence="10" id="KW-1185">Reference proteome</keyword>
<dbReference type="Proteomes" id="UP000199071">
    <property type="component" value="Unassembled WGS sequence"/>
</dbReference>
<keyword evidence="2 7" id="KW-0673">Quorum sensing</keyword>
<dbReference type="InterPro" id="IPR016181">
    <property type="entry name" value="Acyl_CoA_acyltransferase"/>
</dbReference>
<keyword evidence="5 7" id="KW-0071">Autoinducer synthesis</keyword>
<accession>A0A1G6AB16</accession>
<dbReference type="PROSITE" id="PS51187">
    <property type="entry name" value="AUTOINDUCER_SYNTH_2"/>
    <property type="match status" value="1"/>
</dbReference>
<dbReference type="PRINTS" id="PR01549">
    <property type="entry name" value="AUTOINDCRSYN"/>
</dbReference>
<dbReference type="EC" id="2.3.1.184" evidence="1 8"/>
<protein>
    <recommendedName>
        <fullName evidence="1 8">Acyl-homoserine-lactone synthase</fullName>
        <ecNumber evidence="1 8">2.3.1.184</ecNumber>
    </recommendedName>
    <alternativeName>
        <fullName evidence="8">Autoinducer synthesis protein</fullName>
    </alternativeName>
</protein>
<reference evidence="9 10" key="1">
    <citation type="submission" date="2016-10" db="EMBL/GenBank/DDBJ databases">
        <authorList>
            <person name="de Groot N.N."/>
        </authorList>
    </citation>
    <scope>NUCLEOTIDE SEQUENCE [LARGE SCALE GENOMIC DNA]</scope>
    <source>
        <strain evidence="9 10">ATCC 35022</strain>
    </source>
</reference>
<keyword evidence="4 8" id="KW-0949">S-adenosyl-L-methionine</keyword>
<keyword evidence="3 8" id="KW-0808">Transferase</keyword>
<dbReference type="PANTHER" id="PTHR39322">
    <property type="entry name" value="ACYL-HOMOSERINE-LACTONE SYNTHASE"/>
    <property type="match status" value="1"/>
</dbReference>
<dbReference type="PANTHER" id="PTHR39322:SF1">
    <property type="entry name" value="ISOVALERYL-HOMOSERINE LACTONE SYNTHASE"/>
    <property type="match status" value="1"/>
</dbReference>
<evidence type="ECO:0000256" key="6">
    <source>
        <dbReference type="ARBA" id="ARBA00048576"/>
    </source>
</evidence>
<dbReference type="EMBL" id="FMXQ01000001">
    <property type="protein sequence ID" value="SDB05624.1"/>
    <property type="molecule type" value="Genomic_DNA"/>
</dbReference>
<dbReference type="AlphaFoldDB" id="A0A1G6AB16"/>
<dbReference type="PROSITE" id="PS00949">
    <property type="entry name" value="AUTOINDUCER_SYNTH_1"/>
    <property type="match status" value="1"/>
</dbReference>
<comment type="similarity">
    <text evidence="7 8">Belongs to the autoinducer synthase family.</text>
</comment>
<evidence type="ECO:0000256" key="2">
    <source>
        <dbReference type="ARBA" id="ARBA00022654"/>
    </source>
</evidence>
<evidence type="ECO:0000256" key="4">
    <source>
        <dbReference type="ARBA" id="ARBA00022691"/>
    </source>
</evidence>
<dbReference type="GO" id="GO:0009372">
    <property type="term" value="P:quorum sensing"/>
    <property type="evidence" value="ECO:0007669"/>
    <property type="project" value="UniProtKB-UniRule"/>
</dbReference>
<dbReference type="Pfam" id="PF00765">
    <property type="entry name" value="Autoind_synth"/>
    <property type="match status" value="1"/>
</dbReference>
<dbReference type="RefSeq" id="WP_175478246.1">
    <property type="nucleotide sequence ID" value="NZ_FMXQ01000001.1"/>
</dbReference>
<sequence length="212" mass="23637">MLVVIQRHNAHDYPHLLDQMFRLRARVFQEKLNWDVVVTAGLERDRYDDEDPVYVLICDEEATQVRGSLRLLPTTGPTLLSEVFGETLPDPALLTAPSIWECTRFCVDDRLLKGEPRAALVHESGVLFAGLGEVALANGIRTVLGNFDAGMYRLYRRAGVEVEILGSAPVNGQAIYLGSFPVSEEILQRVKTRLDDPERQLARAAGRRPLAA</sequence>
<dbReference type="GO" id="GO:0061579">
    <property type="term" value="F:N-acyl homoserine lactone synthase activity"/>
    <property type="evidence" value="ECO:0007669"/>
    <property type="project" value="UniProtKB-UniRule"/>
</dbReference>
<organism evidence="9 10">
    <name type="scientific">Bauldia litoralis</name>
    <dbReference type="NCBI Taxonomy" id="665467"/>
    <lineage>
        <taxon>Bacteria</taxon>
        <taxon>Pseudomonadati</taxon>
        <taxon>Pseudomonadota</taxon>
        <taxon>Alphaproteobacteria</taxon>
        <taxon>Hyphomicrobiales</taxon>
        <taxon>Kaistiaceae</taxon>
        <taxon>Bauldia</taxon>
    </lineage>
</organism>
<evidence type="ECO:0000256" key="7">
    <source>
        <dbReference type="PROSITE-ProRule" id="PRU00533"/>
    </source>
</evidence>
<dbReference type="InterPro" id="IPR018311">
    <property type="entry name" value="Autoind_synth_CS"/>
</dbReference>
<gene>
    <name evidence="9" type="ORF">SAMN02982931_00403</name>
</gene>
<dbReference type="STRING" id="665467.SAMN02982931_00403"/>
<evidence type="ECO:0000256" key="8">
    <source>
        <dbReference type="RuleBase" id="RU361135"/>
    </source>
</evidence>
<dbReference type="Gene3D" id="3.40.630.30">
    <property type="match status" value="1"/>
</dbReference>
<dbReference type="InterPro" id="IPR001690">
    <property type="entry name" value="Autoind_synthase"/>
</dbReference>
<evidence type="ECO:0000256" key="1">
    <source>
        <dbReference type="ARBA" id="ARBA00012340"/>
    </source>
</evidence>
<comment type="catalytic activity">
    <reaction evidence="6 8">
        <text>a fatty acyl-[ACP] + S-adenosyl-L-methionine = an N-acyl-L-homoserine lactone + S-methyl-5'-thioadenosine + holo-[ACP] + H(+)</text>
        <dbReference type="Rhea" id="RHEA:10096"/>
        <dbReference type="Rhea" id="RHEA-COMP:9685"/>
        <dbReference type="Rhea" id="RHEA-COMP:14125"/>
        <dbReference type="ChEBI" id="CHEBI:15378"/>
        <dbReference type="ChEBI" id="CHEBI:17509"/>
        <dbReference type="ChEBI" id="CHEBI:55474"/>
        <dbReference type="ChEBI" id="CHEBI:59789"/>
        <dbReference type="ChEBI" id="CHEBI:64479"/>
        <dbReference type="ChEBI" id="CHEBI:138651"/>
        <dbReference type="EC" id="2.3.1.184"/>
    </reaction>
</comment>